<name>A0A979FJP2_HYAAZ</name>
<protein>
    <submittedName>
        <fullName evidence="3">Uncharacterized protein LOC108667651 isoform X2</fullName>
    </submittedName>
</protein>
<dbReference type="AlphaFoldDB" id="A0A979FJP2"/>
<evidence type="ECO:0000313" key="2">
    <source>
        <dbReference type="Proteomes" id="UP000694843"/>
    </source>
</evidence>
<evidence type="ECO:0000256" key="1">
    <source>
        <dbReference type="SAM" id="MobiDB-lite"/>
    </source>
</evidence>
<dbReference type="RefSeq" id="XP_047736918.1">
    <property type="nucleotide sequence ID" value="XM_047880962.1"/>
</dbReference>
<sequence>MHEEVVNPQMESVDPNDAEDVAQDGGLYPYCCDCSVLEPAGSGVNDFCRNCLLKEMSSVMQPPGLASVVVEEQSVTTGCDSERYTLTRLVMQLPQPASVVAAEHSPEDIKPTQ</sequence>
<evidence type="ECO:0000313" key="3">
    <source>
        <dbReference type="RefSeq" id="XP_047736918.1"/>
    </source>
</evidence>
<keyword evidence="2" id="KW-1185">Reference proteome</keyword>
<organism evidence="2 3">
    <name type="scientific">Hyalella azteca</name>
    <name type="common">Amphipod</name>
    <dbReference type="NCBI Taxonomy" id="294128"/>
    <lineage>
        <taxon>Eukaryota</taxon>
        <taxon>Metazoa</taxon>
        <taxon>Ecdysozoa</taxon>
        <taxon>Arthropoda</taxon>
        <taxon>Crustacea</taxon>
        <taxon>Multicrustacea</taxon>
        <taxon>Malacostraca</taxon>
        <taxon>Eumalacostraca</taxon>
        <taxon>Peracarida</taxon>
        <taxon>Amphipoda</taxon>
        <taxon>Senticaudata</taxon>
        <taxon>Talitrida</taxon>
        <taxon>Talitroidea</taxon>
        <taxon>Hyalellidae</taxon>
        <taxon>Hyalella</taxon>
    </lineage>
</organism>
<dbReference type="GeneID" id="108667651"/>
<feature type="region of interest" description="Disordered" evidence="1">
    <location>
        <begin position="1"/>
        <end position="20"/>
    </location>
</feature>
<dbReference type="Proteomes" id="UP000694843">
    <property type="component" value="Unplaced"/>
</dbReference>
<accession>A0A979FJP2</accession>
<reference evidence="3" key="1">
    <citation type="submission" date="2025-08" db="UniProtKB">
        <authorList>
            <consortium name="RefSeq"/>
        </authorList>
    </citation>
    <scope>IDENTIFICATION</scope>
    <source>
        <tissue evidence="3">Whole organism</tissue>
    </source>
</reference>
<gene>
    <name evidence="3" type="primary">LOC108667651</name>
</gene>
<proteinExistence type="predicted"/>